<protein>
    <submittedName>
        <fullName evidence="1">Hydrogen maturation protease-like protein</fullName>
    </submittedName>
</protein>
<name>S6D8S9_9EURY</name>
<dbReference type="GO" id="GO:0006508">
    <property type="term" value="P:proteolysis"/>
    <property type="evidence" value="ECO:0007669"/>
    <property type="project" value="UniProtKB-KW"/>
</dbReference>
<accession>S6D8S9</accession>
<dbReference type="GO" id="GO:0008233">
    <property type="term" value="F:peptidase activity"/>
    <property type="evidence" value="ECO:0007669"/>
    <property type="project" value="UniProtKB-KW"/>
</dbReference>
<dbReference type="HOGENOM" id="CLU_3094027_0_0_2"/>
<sequence length="51" mass="5354">MKAAVNGRRPECHILFAYGEGMTDAVEAAVPALIEEIGDDIERALVATPAA</sequence>
<keyword evidence="2" id="KW-1185">Reference proteome</keyword>
<keyword evidence="1" id="KW-0378">Hydrolase</keyword>
<keyword evidence="1" id="KW-0645">Protease</keyword>
<dbReference type="Proteomes" id="UP000015381">
    <property type="component" value="Chromosome I"/>
</dbReference>
<proteinExistence type="predicted"/>
<organism evidence="1 2">
    <name type="scientific">Halorhabdus tiamatea SARL4B</name>
    <dbReference type="NCBI Taxonomy" id="1033806"/>
    <lineage>
        <taxon>Archaea</taxon>
        <taxon>Methanobacteriati</taxon>
        <taxon>Methanobacteriota</taxon>
        <taxon>Stenosarchaea group</taxon>
        <taxon>Halobacteria</taxon>
        <taxon>Halobacteriales</taxon>
        <taxon>Haloarculaceae</taxon>
        <taxon>Halorhabdus</taxon>
    </lineage>
</organism>
<dbReference type="KEGG" id="hti:HTIA_1876"/>
<dbReference type="EMBL" id="HF571520">
    <property type="protein sequence ID" value="CCQ33996.1"/>
    <property type="molecule type" value="Genomic_DNA"/>
</dbReference>
<reference evidence="1 2" key="1">
    <citation type="journal article" date="2014" name="Environ. Microbiol.">
        <title>Halorhabdus tiamatea: proteogenomics and glycosidase activity measurements identify the first cultivated euryarchaeon from a deep-sea anoxic brine lake as potential polysaccharide degrader.</title>
        <authorList>
            <person name="Werner J."/>
            <person name="Ferrer M."/>
            <person name="Michel G."/>
            <person name="Mann A.J."/>
            <person name="Huang S."/>
            <person name="Juarez S."/>
            <person name="Ciordia S."/>
            <person name="Albar J.P."/>
            <person name="Alcaide M."/>
            <person name="La Cono V."/>
            <person name="Yakimov M.M."/>
            <person name="Antunes A."/>
            <person name="Taborda M."/>
            <person name="Da Costa M.S."/>
            <person name="Amann R.I."/>
            <person name="Gloeckner F.O."/>
            <person name="Golyshina O.V."/>
            <person name="Golyshin P.N."/>
            <person name="Teeling H."/>
        </authorList>
    </citation>
    <scope>NUCLEOTIDE SEQUENCE [LARGE SCALE GENOMIC DNA]</scope>
    <source>
        <strain evidence="2">SARL4B</strain>
    </source>
</reference>
<evidence type="ECO:0000313" key="2">
    <source>
        <dbReference type="Proteomes" id="UP000015381"/>
    </source>
</evidence>
<gene>
    <name evidence="1" type="ORF">HTIA_1876</name>
</gene>
<evidence type="ECO:0000313" key="1">
    <source>
        <dbReference type="EMBL" id="CCQ33996.1"/>
    </source>
</evidence>
<dbReference type="AlphaFoldDB" id="S6D8S9"/>